<feature type="compositionally biased region" description="Polar residues" evidence="14">
    <location>
        <begin position="105"/>
        <end position="118"/>
    </location>
</feature>
<dbReference type="NCBIfam" id="TIGR01652">
    <property type="entry name" value="ATPase-Plipid"/>
    <property type="match status" value="1"/>
</dbReference>
<keyword evidence="5 13" id="KW-0547">Nucleotide-binding</keyword>
<evidence type="ECO:0000256" key="11">
    <source>
        <dbReference type="ARBA" id="ARBA00034036"/>
    </source>
</evidence>
<feature type="compositionally biased region" description="Polar residues" evidence="14">
    <location>
        <begin position="30"/>
        <end position="59"/>
    </location>
</feature>
<comment type="caution">
    <text evidence="13">Lacks conserved residue(s) required for the propagation of feature annotation.</text>
</comment>
<dbReference type="PANTHER" id="PTHR24092">
    <property type="entry name" value="PROBABLE PHOSPHOLIPID-TRANSPORTING ATPASE"/>
    <property type="match status" value="1"/>
</dbReference>
<keyword evidence="4" id="KW-0479">Metal-binding</keyword>
<proteinExistence type="inferred from homology"/>
<feature type="compositionally biased region" description="Basic and acidic residues" evidence="14">
    <location>
        <begin position="8"/>
        <end position="28"/>
    </location>
</feature>
<evidence type="ECO:0000256" key="8">
    <source>
        <dbReference type="ARBA" id="ARBA00022967"/>
    </source>
</evidence>
<dbReference type="RefSeq" id="XP_066713344.1">
    <property type="nucleotide sequence ID" value="XM_066861174.1"/>
</dbReference>
<evidence type="ECO:0000256" key="13">
    <source>
        <dbReference type="RuleBase" id="RU362033"/>
    </source>
</evidence>
<feature type="transmembrane region" description="Helical" evidence="13">
    <location>
        <begin position="493"/>
        <end position="513"/>
    </location>
</feature>
<dbReference type="SUPFAM" id="SSF56784">
    <property type="entry name" value="HAD-like"/>
    <property type="match status" value="1"/>
</dbReference>
<evidence type="ECO:0000256" key="2">
    <source>
        <dbReference type="ARBA" id="ARBA00008109"/>
    </source>
</evidence>
<feature type="transmembrane region" description="Helical" evidence="13">
    <location>
        <begin position="525"/>
        <end position="547"/>
    </location>
</feature>
<name>A0ABR1U741_9PEZI</name>
<dbReference type="InterPro" id="IPR023299">
    <property type="entry name" value="ATPase_P-typ_cyto_dom_N"/>
</dbReference>
<evidence type="ECO:0000256" key="12">
    <source>
        <dbReference type="ARBA" id="ARBA00049128"/>
    </source>
</evidence>
<keyword evidence="7 13" id="KW-0460">Magnesium</keyword>
<evidence type="ECO:0000256" key="7">
    <source>
        <dbReference type="ARBA" id="ARBA00022842"/>
    </source>
</evidence>
<keyword evidence="10 13" id="KW-0472">Membrane</keyword>
<dbReference type="InterPro" id="IPR023214">
    <property type="entry name" value="HAD_sf"/>
</dbReference>
<dbReference type="GeneID" id="92094237"/>
<gene>
    <name evidence="16" type="ORF">PG994_009765</name>
</gene>
<keyword evidence="8 13" id="KW-1278">Translocase</keyword>
<evidence type="ECO:0000259" key="15">
    <source>
        <dbReference type="Pfam" id="PF16212"/>
    </source>
</evidence>
<evidence type="ECO:0000256" key="5">
    <source>
        <dbReference type="ARBA" id="ARBA00022741"/>
    </source>
</evidence>
<keyword evidence="9 13" id="KW-1133">Transmembrane helix</keyword>
<dbReference type="Pfam" id="PF16212">
    <property type="entry name" value="PhoLip_ATPase_C"/>
    <property type="match status" value="1"/>
</dbReference>
<evidence type="ECO:0000256" key="14">
    <source>
        <dbReference type="SAM" id="MobiDB-lite"/>
    </source>
</evidence>
<feature type="transmembrane region" description="Helical" evidence="13">
    <location>
        <begin position="404"/>
        <end position="425"/>
    </location>
</feature>
<evidence type="ECO:0000256" key="6">
    <source>
        <dbReference type="ARBA" id="ARBA00022840"/>
    </source>
</evidence>
<dbReference type="InterPro" id="IPR036412">
    <property type="entry name" value="HAD-like_sf"/>
</dbReference>
<feature type="domain" description="P-type ATPase C-terminal" evidence="15">
    <location>
        <begin position="379"/>
        <end position="629"/>
    </location>
</feature>
<sequence>MSRLAMKKAAEVDRKASVRKSMEAEKALQRKSTQIGDSRASSHFPRNSTTLSRHQSTIRRSFGKARASLDQSGATVTGEVETWLTTRELEESGPSTPHRALYQSPRHSTALSPISPVSPTVPEDPLDGMVDEAIAANDAAVFERCFEHMDAFANEGLRTLLFAYRYMDEADYLAWRKTYQEASTSLVNRNERMEAAGELIEQDFTLAGATAIEDKLQAGVPDTIDKLRRANIKVWMLTGDKRETAITIGHSARICKPFSEILIIDATVKDWESHMTTTLTDVCRGMIAHSVVVVDGHSLGVIDGNEAWKCIFYDLAVRADSVICCRASPAQKANLIKCIRDMVPKSLTLAIGDGANDIPMIQASHVGVGISGREGLQAARTADFAIAQFRFLQRLLFVHGRWNYLRTAHFILVTFWKELVFYLVQAVYQRYTGYSGTSLYENVSMGVYNTLFTSLCVILPGILEQDLKAETLLAVPELYIDCQRGKAFNLKKFVKWIVLGSIEAVIAYFSVWAVEETLVQGDNHLFAFGHAVFTICVLFINIKLLFLDMHYKTAIILGALFITVGGWFAFNLVLSAASPAVSEGKMVHDGFIHVFGSQLWWWASVVLGLVHLVGLELVLKTVARIYFPTVAEQWQEIERAGDVRKVLKEHAAEIA</sequence>
<accession>A0ABR1U741</accession>
<dbReference type="Proteomes" id="UP001480595">
    <property type="component" value="Unassembled WGS sequence"/>
</dbReference>
<feature type="transmembrane region" description="Helical" evidence="13">
    <location>
        <begin position="599"/>
        <end position="619"/>
    </location>
</feature>
<comment type="catalytic activity">
    <reaction evidence="11 13">
        <text>ATP + H2O + phospholipidSide 1 = ADP + phosphate + phospholipidSide 2.</text>
        <dbReference type="EC" id="7.6.2.1"/>
    </reaction>
</comment>
<evidence type="ECO:0000256" key="9">
    <source>
        <dbReference type="ARBA" id="ARBA00022989"/>
    </source>
</evidence>
<evidence type="ECO:0000313" key="17">
    <source>
        <dbReference type="Proteomes" id="UP001480595"/>
    </source>
</evidence>
<keyword evidence="17" id="KW-1185">Reference proteome</keyword>
<dbReference type="PANTHER" id="PTHR24092:SF174">
    <property type="entry name" value="PHOSPHOLIPID-TRANSPORTING ATPASE DNF3-RELATED"/>
    <property type="match status" value="1"/>
</dbReference>
<dbReference type="InterPro" id="IPR001757">
    <property type="entry name" value="P_typ_ATPase"/>
</dbReference>
<comment type="caution">
    <text evidence="16">The sequence shown here is derived from an EMBL/GenBank/DDBJ whole genome shotgun (WGS) entry which is preliminary data.</text>
</comment>
<evidence type="ECO:0000256" key="10">
    <source>
        <dbReference type="ARBA" id="ARBA00023136"/>
    </source>
</evidence>
<evidence type="ECO:0000256" key="4">
    <source>
        <dbReference type="ARBA" id="ARBA00022723"/>
    </source>
</evidence>
<reference evidence="16 17" key="1">
    <citation type="submission" date="2023-01" db="EMBL/GenBank/DDBJ databases">
        <title>Analysis of 21 Apiospora genomes using comparative genomics revels a genus with tremendous synthesis potential of carbohydrate active enzymes and secondary metabolites.</title>
        <authorList>
            <person name="Sorensen T."/>
        </authorList>
    </citation>
    <scope>NUCLEOTIDE SEQUENCE [LARGE SCALE GENOMIC DNA]</scope>
    <source>
        <strain evidence="16 17">CBS 135458</strain>
    </source>
</reference>
<dbReference type="Pfam" id="PF00702">
    <property type="entry name" value="Hydrolase"/>
    <property type="match status" value="1"/>
</dbReference>
<feature type="region of interest" description="Disordered" evidence="14">
    <location>
        <begin position="1"/>
        <end position="118"/>
    </location>
</feature>
<evidence type="ECO:0000256" key="1">
    <source>
        <dbReference type="ARBA" id="ARBA00004141"/>
    </source>
</evidence>
<evidence type="ECO:0000256" key="3">
    <source>
        <dbReference type="ARBA" id="ARBA00022692"/>
    </source>
</evidence>
<evidence type="ECO:0000313" key="16">
    <source>
        <dbReference type="EMBL" id="KAK8054698.1"/>
    </source>
</evidence>
<feature type="transmembrane region" description="Helical" evidence="13">
    <location>
        <begin position="554"/>
        <end position="579"/>
    </location>
</feature>
<dbReference type="EMBL" id="JAQQWL010000010">
    <property type="protein sequence ID" value="KAK8054698.1"/>
    <property type="molecule type" value="Genomic_DNA"/>
</dbReference>
<comment type="catalytic activity">
    <reaction evidence="12">
        <text>a 1,2-diacyl-sn-glycero-3-phosphoethanolamine(out) + ATP + H2O = a 1,2-diacyl-sn-glycero-3-phosphoethanolamine(in) + ADP + phosphate + H(+)</text>
        <dbReference type="Rhea" id="RHEA:66132"/>
        <dbReference type="ChEBI" id="CHEBI:15377"/>
        <dbReference type="ChEBI" id="CHEBI:15378"/>
        <dbReference type="ChEBI" id="CHEBI:30616"/>
        <dbReference type="ChEBI" id="CHEBI:43474"/>
        <dbReference type="ChEBI" id="CHEBI:64612"/>
        <dbReference type="ChEBI" id="CHEBI:456216"/>
    </reaction>
    <physiologicalReaction direction="left-to-right" evidence="12">
        <dbReference type="Rhea" id="RHEA:66133"/>
    </physiologicalReaction>
</comment>
<dbReference type="NCBIfam" id="TIGR01494">
    <property type="entry name" value="ATPase_P-type"/>
    <property type="match status" value="1"/>
</dbReference>
<dbReference type="EC" id="7.6.2.1" evidence="13"/>
<dbReference type="SUPFAM" id="SSF81660">
    <property type="entry name" value="Metal cation-transporting ATPase, ATP-binding domain N"/>
    <property type="match status" value="1"/>
</dbReference>
<organism evidence="16 17">
    <name type="scientific">Apiospora phragmitis</name>
    <dbReference type="NCBI Taxonomy" id="2905665"/>
    <lineage>
        <taxon>Eukaryota</taxon>
        <taxon>Fungi</taxon>
        <taxon>Dikarya</taxon>
        <taxon>Ascomycota</taxon>
        <taxon>Pezizomycotina</taxon>
        <taxon>Sordariomycetes</taxon>
        <taxon>Xylariomycetidae</taxon>
        <taxon>Amphisphaeriales</taxon>
        <taxon>Apiosporaceae</taxon>
        <taxon>Apiospora</taxon>
    </lineage>
</organism>
<dbReference type="SUPFAM" id="SSF81665">
    <property type="entry name" value="Calcium ATPase, transmembrane domain M"/>
    <property type="match status" value="1"/>
</dbReference>
<comment type="subcellular location">
    <subcellularLocation>
        <location evidence="1 13">Membrane</location>
        <topology evidence="1 13">Multi-pass membrane protein</topology>
    </subcellularLocation>
</comment>
<dbReference type="InterPro" id="IPR032630">
    <property type="entry name" value="P_typ_ATPase_c"/>
</dbReference>
<keyword evidence="3 13" id="KW-0812">Transmembrane</keyword>
<dbReference type="InterPro" id="IPR006539">
    <property type="entry name" value="P-type_ATPase_IV"/>
</dbReference>
<dbReference type="PRINTS" id="PR00119">
    <property type="entry name" value="CATATPASE"/>
</dbReference>
<comment type="similarity">
    <text evidence="2 13">Belongs to the cation transport ATPase (P-type) (TC 3.A.3) family. Type IV subfamily.</text>
</comment>
<protein>
    <recommendedName>
        <fullName evidence="13">Phospholipid-transporting ATPase</fullName>
        <ecNumber evidence="13">7.6.2.1</ecNumber>
    </recommendedName>
</protein>
<dbReference type="Gene3D" id="3.40.50.1000">
    <property type="entry name" value="HAD superfamily/HAD-like"/>
    <property type="match status" value="1"/>
</dbReference>
<dbReference type="InterPro" id="IPR023298">
    <property type="entry name" value="ATPase_P-typ_TM_dom_sf"/>
</dbReference>
<keyword evidence="6 13" id="KW-0067">ATP-binding</keyword>